<proteinExistence type="predicted"/>
<dbReference type="Proteomes" id="UP001501710">
    <property type="component" value="Unassembled WGS sequence"/>
</dbReference>
<dbReference type="InterPro" id="IPR051266">
    <property type="entry name" value="CLCR"/>
</dbReference>
<gene>
    <name evidence="3" type="ORF">GCM10022254_62100</name>
</gene>
<organism evidence="3 4">
    <name type="scientific">Actinomadura meridiana</name>
    <dbReference type="NCBI Taxonomy" id="559626"/>
    <lineage>
        <taxon>Bacteria</taxon>
        <taxon>Bacillati</taxon>
        <taxon>Actinomycetota</taxon>
        <taxon>Actinomycetes</taxon>
        <taxon>Streptosporangiales</taxon>
        <taxon>Thermomonosporaceae</taxon>
        <taxon>Actinomadura</taxon>
    </lineage>
</organism>
<dbReference type="CDD" id="cd00198">
    <property type="entry name" value="vWFA"/>
    <property type="match status" value="1"/>
</dbReference>
<dbReference type="PANTHER" id="PTHR10579">
    <property type="entry name" value="CALCIUM-ACTIVATED CHLORIDE CHANNEL REGULATOR"/>
    <property type="match status" value="1"/>
</dbReference>
<keyword evidence="4" id="KW-1185">Reference proteome</keyword>
<dbReference type="EMBL" id="BAABAS010000021">
    <property type="protein sequence ID" value="GAA4239837.1"/>
    <property type="molecule type" value="Genomic_DNA"/>
</dbReference>
<feature type="region of interest" description="Disordered" evidence="1">
    <location>
        <begin position="261"/>
        <end position="284"/>
    </location>
</feature>
<evidence type="ECO:0000256" key="1">
    <source>
        <dbReference type="SAM" id="MobiDB-lite"/>
    </source>
</evidence>
<accession>A0ABP8CJG5</accession>
<dbReference type="RefSeq" id="WP_344904115.1">
    <property type="nucleotide sequence ID" value="NZ_BAABAS010000021.1"/>
</dbReference>
<dbReference type="SMART" id="SM00327">
    <property type="entry name" value="VWA"/>
    <property type="match status" value="1"/>
</dbReference>
<evidence type="ECO:0000259" key="2">
    <source>
        <dbReference type="PROSITE" id="PS50234"/>
    </source>
</evidence>
<comment type="caution">
    <text evidence="3">The sequence shown here is derived from an EMBL/GenBank/DDBJ whole genome shotgun (WGS) entry which is preliminary data.</text>
</comment>
<dbReference type="Pfam" id="PF13768">
    <property type="entry name" value="VWA_3"/>
    <property type="match status" value="1"/>
</dbReference>
<feature type="compositionally biased region" description="Basic and acidic residues" evidence="1">
    <location>
        <begin position="261"/>
        <end position="273"/>
    </location>
</feature>
<evidence type="ECO:0000313" key="4">
    <source>
        <dbReference type="Proteomes" id="UP001501710"/>
    </source>
</evidence>
<sequence>MSDRPDFAVQIHQNPYLPANGTQVHAIVRVEARGDPVGTGPPRAERSASAAEVIIVDTSASMAGERLEAARQAAKAAVDALREDVDFAIVAGSRDAAMVYPRDVLLARATDRGKAAAKEAISGLSAAGGTRIGRWLALAGELLADSGHGIRHAVLLTDGRNEHESRAELDAALAGCAGRFVCDCRGVGADWEPAELRAVASRLLGGFGLVADPRDLVADFTEMIGRAMGKAVADVSLRVWTPDRASLRFLKQVYPVRRDLTDKRMEKDPKVDDGGDGGGGPATGDYATGIWGTEKRDYHLCVTVPVGRPHQRMQAARVSMVLPGSGGAPDEPLAEGMVLVEWTDDKARPTGRHPSVEHYSRREELADSVSQGLAAYRSGDDAAAGRELRRALDLAERSGATGTSRRLDRVVVQETGEIRPREDVDDADIIALDTDSSESARRPPVTGEGEDGE</sequence>
<dbReference type="Gene3D" id="2.60.40.3670">
    <property type="match status" value="1"/>
</dbReference>
<dbReference type="Gene3D" id="3.40.50.410">
    <property type="entry name" value="von Willebrand factor, type A domain"/>
    <property type="match status" value="1"/>
</dbReference>
<name>A0ABP8CJG5_9ACTN</name>
<reference evidence="4" key="1">
    <citation type="journal article" date="2019" name="Int. J. Syst. Evol. Microbiol.">
        <title>The Global Catalogue of Microorganisms (GCM) 10K type strain sequencing project: providing services to taxonomists for standard genome sequencing and annotation.</title>
        <authorList>
            <consortium name="The Broad Institute Genomics Platform"/>
            <consortium name="The Broad Institute Genome Sequencing Center for Infectious Disease"/>
            <person name="Wu L."/>
            <person name="Ma J."/>
        </authorList>
    </citation>
    <scope>NUCLEOTIDE SEQUENCE [LARGE SCALE GENOMIC DNA]</scope>
    <source>
        <strain evidence="4">JCM 17440</strain>
    </source>
</reference>
<dbReference type="InterPro" id="IPR036465">
    <property type="entry name" value="vWFA_dom_sf"/>
</dbReference>
<protein>
    <submittedName>
        <fullName evidence="3">VWA domain-containing protein</fullName>
    </submittedName>
</protein>
<dbReference type="PANTHER" id="PTHR10579:SF43">
    <property type="entry name" value="ZINC FINGER (C3HC4-TYPE RING FINGER) FAMILY PROTEIN"/>
    <property type="match status" value="1"/>
</dbReference>
<dbReference type="SUPFAM" id="SSF53300">
    <property type="entry name" value="vWA-like"/>
    <property type="match status" value="1"/>
</dbReference>
<dbReference type="Pfam" id="PF18571">
    <property type="entry name" value="VWA_3_C"/>
    <property type="match status" value="1"/>
</dbReference>
<evidence type="ECO:0000313" key="3">
    <source>
        <dbReference type="EMBL" id="GAA4239837.1"/>
    </source>
</evidence>
<feature type="region of interest" description="Disordered" evidence="1">
    <location>
        <begin position="418"/>
        <end position="453"/>
    </location>
</feature>
<feature type="domain" description="VWFA" evidence="2">
    <location>
        <begin position="51"/>
        <end position="224"/>
    </location>
</feature>
<dbReference type="PROSITE" id="PS50234">
    <property type="entry name" value="VWFA"/>
    <property type="match status" value="1"/>
</dbReference>
<dbReference type="InterPro" id="IPR041176">
    <property type="entry name" value="VWA_3_C"/>
</dbReference>
<dbReference type="InterPro" id="IPR002035">
    <property type="entry name" value="VWF_A"/>
</dbReference>
<dbReference type="Gene3D" id="1.20.120.1690">
    <property type="match status" value="1"/>
</dbReference>